<evidence type="ECO:0000256" key="1">
    <source>
        <dbReference type="ARBA" id="ARBA00004479"/>
    </source>
</evidence>
<keyword evidence="4 11" id="KW-0812">Transmembrane</keyword>
<keyword evidence="10" id="KW-0325">Glycoprotein</keyword>
<dbReference type="PANTHER" id="PTHR48063:SF90">
    <property type="entry name" value="OS11G0565920 PROTEIN"/>
    <property type="match status" value="1"/>
</dbReference>
<dbReference type="InterPro" id="IPR046956">
    <property type="entry name" value="RLP23-like"/>
</dbReference>
<dbReference type="STRING" id="74649.A0A2P6Q7S4"/>
<keyword evidence="12" id="KW-0418">Kinase</keyword>
<dbReference type="AlphaFoldDB" id="A0A2P6Q7S4"/>
<comment type="subcellular location">
    <subcellularLocation>
        <location evidence="1">Membrane</location>
        <topology evidence="1">Single-pass type I membrane protein</topology>
    </subcellularLocation>
</comment>
<evidence type="ECO:0000256" key="8">
    <source>
        <dbReference type="ARBA" id="ARBA00023136"/>
    </source>
</evidence>
<dbReference type="PANTHER" id="PTHR48063">
    <property type="entry name" value="LRR RECEPTOR-LIKE KINASE"/>
    <property type="match status" value="1"/>
</dbReference>
<comment type="similarity">
    <text evidence="2">Belongs to the RLP family.</text>
</comment>
<dbReference type="GO" id="GO:0016020">
    <property type="term" value="C:membrane"/>
    <property type="evidence" value="ECO:0007669"/>
    <property type="project" value="UniProtKB-SubCell"/>
</dbReference>
<keyword evidence="12" id="KW-0808">Transferase</keyword>
<sequence length="232" mass="25604">MYSLVESFSNVSHYDSYIEQITLMSKGTELIYNTTLFFVNIIDLSSNNLEGEIPKEVSSLVELGTLNLSTNHLSGQIPSKIGNLRWLETLALSHNQLWGPIPQSLASLISLSHLNLSYNNLAGRISSSTQLTTLDDSSIYEANPLLCGVPLATKCLGDSTPAAQDGKDNKDEDDNEKLGFYGSIVLGFIIGFWGVCGTLVVKNSWRYAYFQFFDNIKDKVALAIALTVARWH</sequence>
<keyword evidence="5" id="KW-0732">Signal</keyword>
<keyword evidence="6" id="KW-0677">Repeat</keyword>
<dbReference type="OMA" id="CANCKCF"/>
<keyword evidence="8 11" id="KW-0472">Membrane</keyword>
<keyword evidence="13" id="KW-1185">Reference proteome</keyword>
<gene>
    <name evidence="12" type="ORF">RchiOBHm_Chr5g0022381</name>
</gene>
<keyword evidence="12" id="KW-0723">Serine/threonine-protein kinase</keyword>
<organism evidence="12 13">
    <name type="scientific">Rosa chinensis</name>
    <name type="common">China rose</name>
    <dbReference type="NCBI Taxonomy" id="74649"/>
    <lineage>
        <taxon>Eukaryota</taxon>
        <taxon>Viridiplantae</taxon>
        <taxon>Streptophyta</taxon>
        <taxon>Embryophyta</taxon>
        <taxon>Tracheophyta</taxon>
        <taxon>Spermatophyta</taxon>
        <taxon>Magnoliopsida</taxon>
        <taxon>eudicotyledons</taxon>
        <taxon>Gunneridae</taxon>
        <taxon>Pentapetalae</taxon>
        <taxon>rosids</taxon>
        <taxon>fabids</taxon>
        <taxon>Rosales</taxon>
        <taxon>Rosaceae</taxon>
        <taxon>Rosoideae</taxon>
        <taxon>Rosoideae incertae sedis</taxon>
        <taxon>Rosa</taxon>
    </lineage>
</organism>
<dbReference type="Proteomes" id="UP000238479">
    <property type="component" value="Chromosome 5"/>
</dbReference>
<dbReference type="EC" id="2.7.11.1" evidence="12"/>
<comment type="caution">
    <text evidence="12">The sequence shown here is derived from an EMBL/GenBank/DDBJ whole genome shotgun (WGS) entry which is preliminary data.</text>
</comment>
<evidence type="ECO:0000256" key="2">
    <source>
        <dbReference type="ARBA" id="ARBA00009592"/>
    </source>
</evidence>
<evidence type="ECO:0000256" key="4">
    <source>
        <dbReference type="ARBA" id="ARBA00022692"/>
    </source>
</evidence>
<evidence type="ECO:0000256" key="5">
    <source>
        <dbReference type="ARBA" id="ARBA00022729"/>
    </source>
</evidence>
<protein>
    <submittedName>
        <fullName evidence="12">Putative non-specific serine/threonine protein kinase</fullName>
        <ecNumber evidence="12">2.7.11.1</ecNumber>
    </submittedName>
</protein>
<dbReference type="Gene3D" id="3.80.10.10">
    <property type="entry name" value="Ribonuclease Inhibitor"/>
    <property type="match status" value="1"/>
</dbReference>
<evidence type="ECO:0000256" key="10">
    <source>
        <dbReference type="ARBA" id="ARBA00023180"/>
    </source>
</evidence>
<keyword evidence="3" id="KW-0433">Leucine-rich repeat</keyword>
<evidence type="ECO:0000256" key="11">
    <source>
        <dbReference type="SAM" id="Phobius"/>
    </source>
</evidence>
<evidence type="ECO:0000256" key="6">
    <source>
        <dbReference type="ARBA" id="ARBA00022737"/>
    </source>
</evidence>
<dbReference type="Pfam" id="PF00560">
    <property type="entry name" value="LRR_1"/>
    <property type="match status" value="4"/>
</dbReference>
<feature type="transmembrane region" description="Helical" evidence="11">
    <location>
        <begin position="178"/>
        <end position="201"/>
    </location>
</feature>
<reference evidence="12 13" key="1">
    <citation type="journal article" date="2018" name="Nat. Genet.">
        <title>The Rosa genome provides new insights in the design of modern roses.</title>
        <authorList>
            <person name="Bendahmane M."/>
        </authorList>
    </citation>
    <scope>NUCLEOTIDE SEQUENCE [LARGE SCALE GENOMIC DNA]</scope>
    <source>
        <strain evidence="13">cv. Old Blush</strain>
    </source>
</reference>
<keyword evidence="9" id="KW-0675">Receptor</keyword>
<evidence type="ECO:0000256" key="3">
    <source>
        <dbReference type="ARBA" id="ARBA00022614"/>
    </source>
</evidence>
<evidence type="ECO:0000313" key="12">
    <source>
        <dbReference type="EMBL" id="PRQ30233.1"/>
    </source>
</evidence>
<dbReference type="FunFam" id="3.80.10.10:FF:000111">
    <property type="entry name" value="LRR receptor-like serine/threonine-protein kinase ERECTA"/>
    <property type="match status" value="1"/>
</dbReference>
<evidence type="ECO:0000256" key="9">
    <source>
        <dbReference type="ARBA" id="ARBA00023170"/>
    </source>
</evidence>
<evidence type="ECO:0000313" key="13">
    <source>
        <dbReference type="Proteomes" id="UP000238479"/>
    </source>
</evidence>
<dbReference type="InterPro" id="IPR001611">
    <property type="entry name" value="Leu-rich_rpt"/>
</dbReference>
<keyword evidence="7 11" id="KW-1133">Transmembrane helix</keyword>
<proteinExistence type="inferred from homology"/>
<dbReference type="SUPFAM" id="SSF52058">
    <property type="entry name" value="L domain-like"/>
    <property type="match status" value="1"/>
</dbReference>
<dbReference type="GO" id="GO:0004674">
    <property type="term" value="F:protein serine/threonine kinase activity"/>
    <property type="evidence" value="ECO:0007669"/>
    <property type="project" value="UniProtKB-KW"/>
</dbReference>
<dbReference type="InterPro" id="IPR032675">
    <property type="entry name" value="LRR_dom_sf"/>
</dbReference>
<accession>A0A2P6Q7S4</accession>
<dbReference type="Gramene" id="PRQ30233">
    <property type="protein sequence ID" value="PRQ30233"/>
    <property type="gene ID" value="RchiOBHm_Chr5g0022381"/>
</dbReference>
<name>A0A2P6Q7S4_ROSCH</name>
<evidence type="ECO:0000256" key="7">
    <source>
        <dbReference type="ARBA" id="ARBA00022989"/>
    </source>
</evidence>
<dbReference type="EMBL" id="PDCK01000043">
    <property type="protein sequence ID" value="PRQ30233.1"/>
    <property type="molecule type" value="Genomic_DNA"/>
</dbReference>